<proteinExistence type="predicted"/>
<dbReference type="EMBL" id="GL378368">
    <property type="protein sequence ID" value="EFJ43947.1"/>
    <property type="molecule type" value="Genomic_DNA"/>
</dbReference>
<evidence type="ECO:0000313" key="6">
    <source>
        <dbReference type="EMBL" id="EFJ43947.1"/>
    </source>
</evidence>
<organism evidence="7">
    <name type="scientific">Volvox carteri f. nagariensis</name>
    <dbReference type="NCBI Taxonomy" id="3068"/>
    <lineage>
        <taxon>Eukaryota</taxon>
        <taxon>Viridiplantae</taxon>
        <taxon>Chlorophyta</taxon>
        <taxon>core chlorophytes</taxon>
        <taxon>Chlorophyceae</taxon>
        <taxon>CS clade</taxon>
        <taxon>Chlamydomonadales</taxon>
        <taxon>Volvocaceae</taxon>
        <taxon>Volvox</taxon>
    </lineage>
</organism>
<dbReference type="Gene3D" id="3.40.50.300">
    <property type="entry name" value="P-loop containing nucleotide triphosphate hydrolases"/>
    <property type="match status" value="2"/>
</dbReference>
<feature type="domain" description="Fido" evidence="5">
    <location>
        <begin position="790"/>
        <end position="938"/>
    </location>
</feature>
<dbReference type="SUPFAM" id="SSF140931">
    <property type="entry name" value="Fic-like"/>
    <property type="match status" value="1"/>
</dbReference>
<evidence type="ECO:0000256" key="1">
    <source>
        <dbReference type="PIRSR" id="PIRSR640198-1"/>
    </source>
</evidence>
<dbReference type="InterPro" id="IPR003812">
    <property type="entry name" value="Fido"/>
</dbReference>
<dbReference type="GeneID" id="9621762"/>
<keyword evidence="7" id="KW-1185">Reference proteome</keyword>
<dbReference type="KEGG" id="vcn:VOLCADRAFT_95885"/>
<keyword evidence="2" id="KW-0547">Nucleotide-binding</keyword>
<evidence type="ECO:0000259" key="5">
    <source>
        <dbReference type="PROSITE" id="PS51459"/>
    </source>
</evidence>
<accession>D8U8M4</accession>
<name>D8U8M4_VOLCA</name>
<feature type="region of interest" description="Disordered" evidence="4">
    <location>
        <begin position="49"/>
        <end position="87"/>
    </location>
</feature>
<feature type="compositionally biased region" description="Low complexity" evidence="4">
    <location>
        <begin position="1329"/>
        <end position="1349"/>
    </location>
</feature>
<dbReference type="InParanoid" id="D8U8M4"/>
<dbReference type="InterPro" id="IPR036597">
    <property type="entry name" value="Fido-like_dom_sf"/>
</dbReference>
<gene>
    <name evidence="6" type="ORF">VOLCADRAFT_95885</name>
</gene>
<evidence type="ECO:0000313" key="7">
    <source>
        <dbReference type="Proteomes" id="UP000001058"/>
    </source>
</evidence>
<dbReference type="STRING" id="3068.D8U8M4"/>
<feature type="site" description="Important for autoinhibition of adenylyltransferase activity" evidence="3">
    <location>
        <position position="728"/>
    </location>
</feature>
<dbReference type="PANTHER" id="PTHR13504">
    <property type="entry name" value="FIDO DOMAIN-CONTAINING PROTEIN DDB_G0283145"/>
    <property type="match status" value="1"/>
</dbReference>
<dbReference type="OrthoDB" id="536158at2759"/>
<evidence type="ECO:0000256" key="4">
    <source>
        <dbReference type="SAM" id="MobiDB-lite"/>
    </source>
</evidence>
<protein>
    <submittedName>
        <fullName evidence="6">Fic protein</fullName>
    </submittedName>
</protein>
<evidence type="ECO:0000256" key="3">
    <source>
        <dbReference type="PIRSR" id="PIRSR640198-3"/>
    </source>
</evidence>
<dbReference type="eggNOG" id="KOG3824">
    <property type="taxonomic scope" value="Eukaryota"/>
</dbReference>
<dbReference type="RefSeq" id="XP_002954959.1">
    <property type="nucleotide sequence ID" value="XM_002954913.1"/>
</dbReference>
<evidence type="ECO:0000256" key="2">
    <source>
        <dbReference type="PIRSR" id="PIRSR640198-2"/>
    </source>
</evidence>
<dbReference type="InterPro" id="IPR027417">
    <property type="entry name" value="P-loop_NTPase"/>
</dbReference>
<sequence length="2048" mass="226268">MSPIPLSEIKARCEHLPKPRGFSQWKKQGWIDFAKANDVDLSATAPAAADAQSTVHVSPPEMPKVPEAATTCKDSTPASGAPPGGTSTHGCNAVALSVVKCALKKAMSLTDEEFGMFSAQVEELVQYPGARARITVTRDKTTKEEKVTLKVTGYEAKVTEKEVSDFNQPDGLDQVIQYAGIGFKTVVLNNVWYPLFARLGRLTKAYMHQMCKKHHHKKTPWSKAHAVVQLIRSGKPIPAWPAYVVAYIKNARAKLLDAAGSTMYGSLNGHALQARQDELLSAHENKYLWDDHAKKKMTFQAAMQFNFWMQKQFESLHQKKMRLMPVFAVKRSHVRLDTKSLLHIFCSLFPNDHNVKLMKSFWNQDAFLEKCGLPGSAHPDTYMLPPKPPDGTTDKALLAQYQSACSRIRNTDAYRSQQARHRALSETEDRVVKSFFRCLPVKNGYKFDCSISTDGVAVSLQYSKPSKAVTAKRKRSAGMRSSNVATDAYDQNLDMYDPEEGVLTLGLDPGRCSLATVSVVTQYTLDSTGKLKLGEKLNRHSWSLLRGEYQHKSGIRTSTIKKAQRDAPLQPAFQALAVPGCALRTAQSGTVLRYIADSQHCMNEWWERALSRQEAMASFQGYIGKRKALDSFFSRVLKEAKKLVPKRTKIEVAYGESGITMSPAGKGEHSNYYECPWEEDNPELVWTQVEVYLREIKKIQPGGKAAELLQSHAEWSVLCSIFFSNLIEGKGLSQSNTASLVRAILQGQQSLPSNSSSSNKRGKKSAQDVTQHAVAFVFLKQHIVVEKKKLTPQVVLDAHKILMDGMVREDGLAISAGSYRSTIANAGYHLFPPPASVERSLAVLLEEYNERAASSEEDPFALAAWLSYEFVSIHPFEDGNGRMCRLLLNMVLLSFGVPFCSALGFSSGHRQAKQQYLQSIQNARKHGGLPKRLAFIVLCSIRSSLAAFFETLRVSAKEEYPRIAPVLEGQSSQQASSLQGLSAEHITGDLKMHALLCAMLHARFKILGFRTDCVYAISPTRRVEAWLSRMRGAPRPGRALPGPAHALLPTIGSGLGQIKVKVLQTASDLPGNPLNDTPLLLTDLVPLLAKRPKKDGAKTPLPAAPRTFHYETSQSVAEDLPNRTLALCRAGRAKTHTIVTAAKRHGKVLVCCPWNAQTRSIACDHGVDTCTFNALIGMDSEDSLRLAPKDVTAYDVIVFDEVMLLPHRSLVLLQRYMQRHSQKRFYTTGDPSQLEPIGSNVSQAALVKAVKQLFPNTLTIRKSARAVDGERLLALEADLLEGGMPVEQVAAKYFKTVTLSEALSLGIGKAVAYYNRTVDRLNAAFHSHASGSGASHGAPSHADGISPAPQAAPSPARPVYRPGDRLVCRTTFWHDKARFCTNYQYEVVSSECTTITLRDLGGTRAEARGCGSATPGDESKAAVQPPASSARSPKETHALSAERVRECFRSSYCVTVHSAQGQTFEGKLLIGEWSGNPFASSNWFYTALTRTRCLDDVYLLVERAEQWGHPPEQPKSMAAAMVEGYRSQDRAAGRPTDSASYVTADWILSCLRACGGLCRGCGRFMVLETNNESKPTVNRLNNALPHTQENCELLCKHCNTGKPIPAWPAYVVAYIKNARAKLLDAAGSTMYGSLNGHALQARQDELLSAHENKYLWDDHAKKKMTFQAAMQFNFWMQKQFESLHQKKMRLMPVFAVKRSHVRLDTKSLLHIFCSLFPNDHNVKLMKSFWNQDAFLEKCGLPGSAHPDTYMLPPKPPDGTTDKALLAQYQSACSRIRNTDAYRSQQARHRALSETEDRVVKSFFRCLPVKNGYKFDCSISTDGVAVSLQYSKPSKAVTAKRKRSAGMRSSNVATDAYDQNLDMYDPEEGVLTLGLDPGRCSLATVSVVTQYTLDSTGKLKLGEKLNRHSWSLLRGEYQHKSGIRTSTIKKAQRDAPLQPAFQALAVPGCALRTAQSGTVLRYIADSQHCMNEWWERALSRQEAMASFQGYIGKRKALDSFFSRVLKEAKKLVPKRTKIEVAYGESGITMSPAGKGEGPCVDAEGAGTVP</sequence>
<dbReference type="Gene3D" id="1.10.3290.10">
    <property type="entry name" value="Fido-like domain"/>
    <property type="match status" value="1"/>
</dbReference>
<dbReference type="GO" id="GO:0005524">
    <property type="term" value="F:ATP binding"/>
    <property type="evidence" value="ECO:0007669"/>
    <property type="project" value="UniProtKB-KW"/>
</dbReference>
<feature type="active site" evidence="1">
    <location>
        <position position="874"/>
    </location>
</feature>
<dbReference type="Proteomes" id="UP000001058">
    <property type="component" value="Unassembled WGS sequence"/>
</dbReference>
<dbReference type="PANTHER" id="PTHR13504:SF38">
    <property type="entry name" value="FIDO DOMAIN-CONTAINING PROTEIN"/>
    <property type="match status" value="1"/>
</dbReference>
<feature type="binding site" evidence="2">
    <location>
        <begin position="878"/>
        <end position="885"/>
    </location>
    <ligand>
        <name>ATP</name>
        <dbReference type="ChEBI" id="CHEBI:30616"/>
    </ligand>
</feature>
<dbReference type="CDD" id="cd18809">
    <property type="entry name" value="SF1_C_RecD"/>
    <property type="match status" value="1"/>
</dbReference>
<keyword evidence="2" id="KW-0067">ATP-binding</keyword>
<dbReference type="InterPro" id="IPR040198">
    <property type="entry name" value="Fido_containing"/>
</dbReference>
<dbReference type="SUPFAM" id="SSF52540">
    <property type="entry name" value="P-loop containing nucleoside triphosphate hydrolases"/>
    <property type="match status" value="1"/>
</dbReference>
<feature type="region of interest" description="Disordered" evidence="4">
    <location>
        <begin position="1329"/>
        <end position="1360"/>
    </location>
</feature>
<dbReference type="PROSITE" id="PS51459">
    <property type="entry name" value="FIDO"/>
    <property type="match status" value="1"/>
</dbReference>
<feature type="region of interest" description="Disordered" evidence="4">
    <location>
        <begin position="1408"/>
        <end position="1436"/>
    </location>
</feature>
<dbReference type="Pfam" id="PF02661">
    <property type="entry name" value="Fic"/>
    <property type="match status" value="1"/>
</dbReference>
<reference evidence="6 7" key="1">
    <citation type="journal article" date="2010" name="Science">
        <title>Genomic analysis of organismal complexity in the multicellular green alga Volvox carteri.</title>
        <authorList>
            <person name="Prochnik S.E."/>
            <person name="Umen J."/>
            <person name="Nedelcu A.M."/>
            <person name="Hallmann A."/>
            <person name="Miller S.M."/>
            <person name="Nishii I."/>
            <person name="Ferris P."/>
            <person name="Kuo A."/>
            <person name="Mitros T."/>
            <person name="Fritz-Laylin L.K."/>
            <person name="Hellsten U."/>
            <person name="Chapman J."/>
            <person name="Simakov O."/>
            <person name="Rensing S.A."/>
            <person name="Terry A."/>
            <person name="Pangilinan J."/>
            <person name="Kapitonov V."/>
            <person name="Jurka J."/>
            <person name="Salamov A."/>
            <person name="Shapiro H."/>
            <person name="Schmutz J."/>
            <person name="Grimwood J."/>
            <person name="Lindquist E."/>
            <person name="Lucas S."/>
            <person name="Grigoriev I.V."/>
            <person name="Schmitt R."/>
            <person name="Kirk D."/>
            <person name="Rokhsar D.S."/>
        </authorList>
    </citation>
    <scope>NUCLEOTIDE SEQUENCE [LARGE SCALE GENOMIC DNA]</scope>
    <source>
        <strain evidence="7">f. Nagariensis / Eve</strain>
    </source>
</reference>